<comment type="subcellular location">
    <subcellularLocation>
        <location evidence="3">Cytoplasm</location>
    </subcellularLocation>
</comment>
<comment type="function">
    <text evidence="3">Catalyzes the condensation of pantoate with beta-alanine in an ATP-dependent reaction via a pantoyl-adenylate intermediate.</text>
</comment>
<dbReference type="NCBIfam" id="TIGR00018">
    <property type="entry name" value="panC"/>
    <property type="match status" value="1"/>
</dbReference>
<dbReference type="Proteomes" id="UP001196980">
    <property type="component" value="Unassembled WGS sequence"/>
</dbReference>
<comment type="similarity">
    <text evidence="3">Belongs to the pantothenate synthetase family.</text>
</comment>
<evidence type="ECO:0000256" key="3">
    <source>
        <dbReference type="HAMAP-Rule" id="MF_00158"/>
    </source>
</evidence>
<keyword evidence="1 3" id="KW-0547">Nucleotide-binding</keyword>
<dbReference type="InterPro" id="IPR003721">
    <property type="entry name" value="Pantoate_ligase"/>
</dbReference>
<evidence type="ECO:0000256" key="1">
    <source>
        <dbReference type="ARBA" id="ARBA00022741"/>
    </source>
</evidence>
<feature type="binding site" evidence="3">
    <location>
        <position position="59"/>
    </location>
    <ligand>
        <name>(R)-pantoate</name>
        <dbReference type="ChEBI" id="CHEBI:15980"/>
    </ligand>
</feature>
<sequence>MIRTSSIMQETSSKYRADGKRIGLVPTMGALHEGHVSLIRRARQENDAVVVSIFVNPRQFGAGEDFDNYPRDYAADWAVLLKEEVDVLFMPGIPEMYPGGFCTTVSVTEITDRLCGKFRPTHFTGVTTVVAKLFNIVRPRRAYFGQKDYQQCVVISRMVCDLNMDVQVVSCPTVREKDGLAMSSRNVYLTPEERADAALIYKAMKDVEVALKTATLHLSKASRRLKELLQAISSVSEVQYASVYDPESLVELLEATTGTNGRGTVLIAVAVKIGTTRLIDNLLLKL</sequence>
<feature type="binding site" evidence="3">
    <location>
        <begin position="28"/>
        <end position="35"/>
    </location>
    <ligand>
        <name>ATP</name>
        <dbReference type="ChEBI" id="CHEBI:30616"/>
    </ligand>
</feature>
<dbReference type="Pfam" id="PF02569">
    <property type="entry name" value="Pantoate_ligase"/>
    <property type="match status" value="1"/>
</dbReference>
<gene>
    <name evidence="3" type="primary">panC</name>
    <name evidence="4" type="ORF">HWQ67_07465</name>
</gene>
<feature type="active site" description="Proton donor" evidence="3">
    <location>
        <position position="35"/>
    </location>
</feature>
<keyword evidence="2 3" id="KW-0067">ATP-binding</keyword>
<dbReference type="PANTHER" id="PTHR21299:SF1">
    <property type="entry name" value="PANTOATE--BETA-ALANINE LIGASE"/>
    <property type="match status" value="1"/>
</dbReference>
<evidence type="ECO:0000313" key="4">
    <source>
        <dbReference type="EMBL" id="MBV6341420.1"/>
    </source>
</evidence>
<dbReference type="NCBIfam" id="TIGR00125">
    <property type="entry name" value="cyt_tran_rel"/>
    <property type="match status" value="1"/>
</dbReference>
<name>A0ABS6RXR5_9BACT</name>
<dbReference type="EMBL" id="JABXWD010000106">
    <property type="protein sequence ID" value="MBV6341420.1"/>
    <property type="molecule type" value="Genomic_DNA"/>
</dbReference>
<dbReference type="EC" id="6.3.2.1" evidence="3"/>
<keyword evidence="3" id="KW-0963">Cytoplasm</keyword>
<feature type="binding site" evidence="3">
    <location>
        <position position="174"/>
    </location>
    <ligand>
        <name>ATP</name>
        <dbReference type="ChEBI" id="CHEBI:30616"/>
    </ligand>
</feature>
<keyword evidence="3" id="KW-0566">Pantothenate biosynthesis</keyword>
<comment type="catalytic activity">
    <reaction evidence="3">
        <text>(R)-pantoate + beta-alanine + ATP = (R)-pantothenate + AMP + diphosphate + H(+)</text>
        <dbReference type="Rhea" id="RHEA:10912"/>
        <dbReference type="ChEBI" id="CHEBI:15378"/>
        <dbReference type="ChEBI" id="CHEBI:15980"/>
        <dbReference type="ChEBI" id="CHEBI:29032"/>
        <dbReference type="ChEBI" id="CHEBI:30616"/>
        <dbReference type="ChEBI" id="CHEBI:33019"/>
        <dbReference type="ChEBI" id="CHEBI:57966"/>
        <dbReference type="ChEBI" id="CHEBI:456215"/>
        <dbReference type="EC" id="6.3.2.1"/>
    </reaction>
</comment>
<dbReference type="GO" id="GO:0004592">
    <property type="term" value="F:pantoate-beta-alanine ligase activity"/>
    <property type="evidence" value="ECO:0007669"/>
    <property type="project" value="UniProtKB-EC"/>
</dbReference>
<dbReference type="InterPro" id="IPR004821">
    <property type="entry name" value="Cyt_trans-like"/>
</dbReference>
<comment type="pathway">
    <text evidence="3">Cofactor biosynthesis; (R)-pantothenate biosynthesis; (R)-pantothenate from (R)-pantoate and beta-alanine: step 1/1.</text>
</comment>
<feature type="binding site" evidence="3">
    <location>
        <begin position="145"/>
        <end position="148"/>
    </location>
    <ligand>
        <name>ATP</name>
        <dbReference type="ChEBI" id="CHEBI:30616"/>
    </ligand>
</feature>
<feature type="binding site" evidence="3">
    <location>
        <begin position="182"/>
        <end position="185"/>
    </location>
    <ligand>
        <name>ATP</name>
        <dbReference type="ChEBI" id="CHEBI:30616"/>
    </ligand>
</feature>
<reference evidence="4 5" key="1">
    <citation type="journal article" date="2020" name="J Geophys Res Biogeosci">
        <title>Magnetotaxis as an Adaptation to Enable Bacterial Shuttling of Microbial Sulfur and Sulfur Cycling Across Aquatic Oxic#Anoxic Interfaces.</title>
        <authorList>
            <person name="Li J."/>
            <person name="Liu P."/>
            <person name="Wang J."/>
            <person name="Roberts A.P."/>
            <person name="Pan Y."/>
        </authorList>
    </citation>
    <scope>NUCLEOTIDE SEQUENCE [LARGE SCALE GENOMIC DNA]</scope>
    <source>
        <strain evidence="4 5">MYR-1_YQ</strain>
    </source>
</reference>
<protein>
    <recommendedName>
        <fullName evidence="3">Pantothenate synthetase</fullName>
        <shortName evidence="3">PS</shortName>
        <ecNumber evidence="3">6.3.2.1</ecNumber>
    </recommendedName>
    <alternativeName>
        <fullName evidence="3">Pantoate--beta-alanine ligase</fullName>
    </alternativeName>
    <alternativeName>
        <fullName evidence="3">Pantoate-activating enzyme</fullName>
    </alternativeName>
</protein>
<evidence type="ECO:0000313" key="5">
    <source>
        <dbReference type="Proteomes" id="UP001196980"/>
    </source>
</evidence>
<keyword evidence="5" id="KW-1185">Reference proteome</keyword>
<keyword evidence="3 4" id="KW-0436">Ligase</keyword>
<feature type="binding site" evidence="3">
    <location>
        <position position="59"/>
    </location>
    <ligand>
        <name>beta-alanine</name>
        <dbReference type="ChEBI" id="CHEBI:57966"/>
    </ligand>
</feature>
<accession>A0ABS6RXR5</accession>
<organism evidence="4 5">
    <name type="scientific">Candidatus Magnetobacterium casense</name>
    <dbReference type="NCBI Taxonomy" id="1455061"/>
    <lineage>
        <taxon>Bacteria</taxon>
        <taxon>Pseudomonadati</taxon>
        <taxon>Nitrospirota</taxon>
        <taxon>Thermodesulfovibrionia</taxon>
        <taxon>Thermodesulfovibrionales</taxon>
        <taxon>Candidatus Magnetobacteriaceae</taxon>
        <taxon>Candidatus Magnetobacterium</taxon>
    </lineage>
</organism>
<dbReference type="HAMAP" id="MF_00158">
    <property type="entry name" value="PanC"/>
    <property type="match status" value="1"/>
</dbReference>
<dbReference type="CDD" id="cd00560">
    <property type="entry name" value="PanC"/>
    <property type="match status" value="1"/>
</dbReference>
<comment type="subunit">
    <text evidence="3">Homodimer.</text>
</comment>
<comment type="caution">
    <text evidence="4">The sequence shown here is derived from an EMBL/GenBank/DDBJ whole genome shotgun (WGS) entry which is preliminary data.</text>
</comment>
<comment type="miscellaneous">
    <text evidence="3">The reaction proceeds by a bi uni uni bi ping pong mechanism.</text>
</comment>
<feature type="binding site" evidence="3">
    <location>
        <position position="151"/>
    </location>
    <ligand>
        <name>(R)-pantoate</name>
        <dbReference type="ChEBI" id="CHEBI:15980"/>
    </ligand>
</feature>
<proteinExistence type="inferred from homology"/>
<dbReference type="PANTHER" id="PTHR21299">
    <property type="entry name" value="CYTIDYLATE KINASE/PANTOATE-BETA-ALANINE LIGASE"/>
    <property type="match status" value="1"/>
</dbReference>
<evidence type="ECO:0000256" key="2">
    <source>
        <dbReference type="ARBA" id="ARBA00022840"/>
    </source>
</evidence>